<dbReference type="AlphaFoldDB" id="A0A7X1J9S4"/>
<evidence type="ECO:0000313" key="1">
    <source>
        <dbReference type="EMBL" id="MBC2906766.1"/>
    </source>
</evidence>
<protein>
    <submittedName>
        <fullName evidence="1">Uncharacterized protein</fullName>
    </submittedName>
</protein>
<reference evidence="1 2" key="1">
    <citation type="submission" date="2020-08" db="EMBL/GenBank/DDBJ databases">
        <title>Streptomyces sp. PSKA01 genome sequencing and assembly.</title>
        <authorList>
            <person name="Mandal S."/>
            <person name="Maiti P.K."/>
            <person name="Das P."/>
        </authorList>
    </citation>
    <scope>NUCLEOTIDE SEQUENCE [LARGE SCALE GENOMIC DNA]</scope>
    <source>
        <strain evidence="1 2">PSKA01</strain>
    </source>
</reference>
<gene>
    <name evidence="1" type="ORF">H4N64_35640</name>
</gene>
<organism evidence="1 2">
    <name type="scientific">Streptomyces cupreus</name>
    <dbReference type="NCBI Taxonomy" id="2759956"/>
    <lineage>
        <taxon>Bacteria</taxon>
        <taxon>Bacillati</taxon>
        <taxon>Actinomycetota</taxon>
        <taxon>Actinomycetes</taxon>
        <taxon>Kitasatosporales</taxon>
        <taxon>Streptomycetaceae</taxon>
        <taxon>Streptomyces</taxon>
    </lineage>
</organism>
<dbReference type="RefSeq" id="WP_186286684.1">
    <property type="nucleotide sequence ID" value="NZ_JACMSF010000058.1"/>
</dbReference>
<proteinExistence type="predicted"/>
<sequence length="169" mass="18393">MLEDRRRIQTAVLGDAASEVPLLLPLEAIEVDAFRREHVGDTFWCGLLLGGCGGQLTTKLYTDRVCHFAHRPDPDGLPHVCGRRARDVSSADHLYLKAAAQAWLAGRGESARFTFTQPDGLPVGSLLDIAFDRAGRALRVHLDPAITPVWSDEAVEPVLGIRCPSTTTP</sequence>
<keyword evidence="2" id="KW-1185">Reference proteome</keyword>
<dbReference type="EMBL" id="JACMSF010000058">
    <property type="protein sequence ID" value="MBC2906766.1"/>
    <property type="molecule type" value="Genomic_DNA"/>
</dbReference>
<evidence type="ECO:0000313" key="2">
    <source>
        <dbReference type="Proteomes" id="UP000584670"/>
    </source>
</evidence>
<name>A0A7X1J9S4_9ACTN</name>
<accession>A0A7X1J9S4</accession>
<comment type="caution">
    <text evidence="1">The sequence shown here is derived from an EMBL/GenBank/DDBJ whole genome shotgun (WGS) entry which is preliminary data.</text>
</comment>
<dbReference type="Proteomes" id="UP000584670">
    <property type="component" value="Unassembled WGS sequence"/>
</dbReference>